<dbReference type="AlphaFoldDB" id="Q65SK0"/>
<dbReference type="HOGENOM" id="CLU_3185548_0_0_6"/>
<protein>
    <submittedName>
        <fullName evidence="1">Uncharacterized protein</fullName>
    </submittedName>
</protein>
<name>Q65SK0_MANSM</name>
<proteinExistence type="predicted"/>
<reference evidence="1 2" key="1">
    <citation type="journal article" date="2004" name="Nat. Biotechnol.">
        <title>The genome sequence of the capnophilic rumen bacterium Mannheimia succiniciproducens.</title>
        <authorList>
            <person name="Hong S.H."/>
            <person name="Kim J.S."/>
            <person name="Lee S.Y."/>
            <person name="In Y.H."/>
            <person name="Choi S.S."/>
            <person name="Rih J.-K."/>
            <person name="Kim C.H."/>
            <person name="Jeong H."/>
            <person name="Hur C.G."/>
            <person name="Kim J.J."/>
        </authorList>
    </citation>
    <scope>NUCLEOTIDE SEQUENCE [LARGE SCALE GENOMIC DNA]</scope>
    <source>
        <strain evidence="2">KCTC 0769BP / MBEL55E</strain>
    </source>
</reference>
<sequence>MKFWLEIPIIKNLYRLIRKVDEKNCFKNDRTFRIGIKFDRLGGCGR</sequence>
<dbReference type="Proteomes" id="UP000000607">
    <property type="component" value="Chromosome"/>
</dbReference>
<organism evidence="1 2">
    <name type="scientific">Mannheimia succiniciproducens (strain KCTC 0769BP / MBEL55E)</name>
    <dbReference type="NCBI Taxonomy" id="221988"/>
    <lineage>
        <taxon>Bacteria</taxon>
        <taxon>Pseudomonadati</taxon>
        <taxon>Pseudomonadota</taxon>
        <taxon>Gammaproteobacteria</taxon>
        <taxon>Pasteurellales</taxon>
        <taxon>Pasteurellaceae</taxon>
        <taxon>Basfia</taxon>
    </lineage>
</organism>
<accession>Q65SK0</accession>
<dbReference type="KEGG" id="msu:MS1453"/>
<dbReference type="EMBL" id="AE016827">
    <property type="protein sequence ID" value="AAU38060.1"/>
    <property type="molecule type" value="Genomic_DNA"/>
</dbReference>
<evidence type="ECO:0000313" key="2">
    <source>
        <dbReference type="Proteomes" id="UP000000607"/>
    </source>
</evidence>
<keyword evidence="2" id="KW-1185">Reference proteome</keyword>
<evidence type="ECO:0000313" key="1">
    <source>
        <dbReference type="EMBL" id="AAU38060.1"/>
    </source>
</evidence>
<gene>
    <name evidence="1" type="ordered locus">MS1453</name>
</gene>